<evidence type="ECO:0000313" key="1">
    <source>
        <dbReference type="EMBL" id="KAF6374318.1"/>
    </source>
</evidence>
<protein>
    <submittedName>
        <fullName evidence="1">Uncharacterized protein</fullName>
    </submittedName>
</protein>
<accession>A0A7J7ZJQ9</accession>
<dbReference type="Proteomes" id="UP000558488">
    <property type="component" value="Unassembled WGS sequence"/>
</dbReference>
<proteinExistence type="predicted"/>
<dbReference type="EMBL" id="JACAGB010000003">
    <property type="protein sequence ID" value="KAF6374318.1"/>
    <property type="molecule type" value="Genomic_DNA"/>
</dbReference>
<comment type="caution">
    <text evidence="1">The sequence shown here is derived from an EMBL/GenBank/DDBJ whole genome shotgun (WGS) entry which is preliminary data.</text>
</comment>
<dbReference type="PANTHER" id="PTHR45913:SF22">
    <property type="entry name" value="SCAN BOX DOMAIN-CONTAINING PROTEIN"/>
    <property type="match status" value="1"/>
</dbReference>
<gene>
    <name evidence="1" type="ORF">mPipKuh1_009539</name>
</gene>
<organism evidence="1 2">
    <name type="scientific">Pipistrellus kuhlii</name>
    <name type="common">Kuhl's pipistrelle</name>
    <dbReference type="NCBI Taxonomy" id="59472"/>
    <lineage>
        <taxon>Eukaryota</taxon>
        <taxon>Metazoa</taxon>
        <taxon>Chordata</taxon>
        <taxon>Craniata</taxon>
        <taxon>Vertebrata</taxon>
        <taxon>Euteleostomi</taxon>
        <taxon>Mammalia</taxon>
        <taxon>Eutheria</taxon>
        <taxon>Laurasiatheria</taxon>
        <taxon>Chiroptera</taxon>
        <taxon>Yangochiroptera</taxon>
        <taxon>Vespertilionidae</taxon>
        <taxon>Pipistrellus</taxon>
    </lineage>
</organism>
<dbReference type="AlphaFoldDB" id="A0A7J7ZJQ9"/>
<keyword evidence="2" id="KW-1185">Reference proteome</keyword>
<dbReference type="PANTHER" id="PTHR45913">
    <property type="entry name" value="EPM2A-INTERACTING PROTEIN 1"/>
    <property type="match status" value="1"/>
</dbReference>
<evidence type="ECO:0000313" key="2">
    <source>
        <dbReference type="Proteomes" id="UP000558488"/>
    </source>
</evidence>
<sequence>MIGDKFVTKLSAISLSNNTVHRRIDDMSADILDQVFQEIKSAPLPIFSIQLKESTDFANCSQFLVYVGYINDGDFKDEFLFCKPFEMITTVHDVFDTVVSFLKEHEISWEKVVVFAQMVLQLC</sequence>
<name>A0A7J7ZJQ9_PIPKU</name>
<reference evidence="1 2" key="1">
    <citation type="journal article" date="2020" name="Nature">
        <title>Six reference-quality genomes reveal evolution of bat adaptations.</title>
        <authorList>
            <person name="Jebb D."/>
            <person name="Huang Z."/>
            <person name="Pippel M."/>
            <person name="Hughes G.M."/>
            <person name="Lavrichenko K."/>
            <person name="Devanna P."/>
            <person name="Winkler S."/>
            <person name="Jermiin L.S."/>
            <person name="Skirmuntt E.C."/>
            <person name="Katzourakis A."/>
            <person name="Burkitt-Gray L."/>
            <person name="Ray D.A."/>
            <person name="Sullivan K.A.M."/>
            <person name="Roscito J.G."/>
            <person name="Kirilenko B.M."/>
            <person name="Davalos L.M."/>
            <person name="Corthals A.P."/>
            <person name="Power M.L."/>
            <person name="Jones G."/>
            <person name="Ransome R.D."/>
            <person name="Dechmann D.K.N."/>
            <person name="Locatelli A.G."/>
            <person name="Puechmaille S.J."/>
            <person name="Fedrigo O."/>
            <person name="Jarvis E.D."/>
            <person name="Hiller M."/>
            <person name="Vernes S.C."/>
            <person name="Myers E.W."/>
            <person name="Teeling E.C."/>
        </authorList>
    </citation>
    <scope>NUCLEOTIDE SEQUENCE [LARGE SCALE GENOMIC DNA]</scope>
    <source>
        <strain evidence="1">MPipKuh1</strain>
        <tissue evidence="1">Flight muscle</tissue>
    </source>
</reference>